<keyword evidence="1" id="KW-1133">Transmembrane helix</keyword>
<sequence length="118" mass="13181">MPCASYFILIASKLLTVLTEFLGLIGCTGEGVLKFRFEPETEDYSSAHIGLFPPPLLRRESWHSLKQPDSSFRNSVSYKSLDIRSFSHAIVTCFLMGLFGSSLSNLAMILESILRLDC</sequence>
<name>A0A0L6VAG6_9BASI</name>
<proteinExistence type="predicted"/>
<comment type="caution">
    <text evidence="2">The sequence shown here is derived from an EMBL/GenBank/DDBJ whole genome shotgun (WGS) entry which is preliminary data.</text>
</comment>
<gene>
    <name evidence="2" type="ORF">VP01_2237g2</name>
</gene>
<dbReference type="Proteomes" id="UP000037035">
    <property type="component" value="Unassembled WGS sequence"/>
</dbReference>
<protein>
    <submittedName>
        <fullName evidence="2">Uncharacterized protein</fullName>
    </submittedName>
</protein>
<evidence type="ECO:0000313" key="3">
    <source>
        <dbReference type="Proteomes" id="UP000037035"/>
    </source>
</evidence>
<dbReference type="AlphaFoldDB" id="A0A0L6VAG6"/>
<feature type="transmembrane region" description="Helical" evidence="1">
    <location>
        <begin position="89"/>
        <end position="110"/>
    </location>
</feature>
<organism evidence="2 3">
    <name type="scientific">Puccinia sorghi</name>
    <dbReference type="NCBI Taxonomy" id="27349"/>
    <lineage>
        <taxon>Eukaryota</taxon>
        <taxon>Fungi</taxon>
        <taxon>Dikarya</taxon>
        <taxon>Basidiomycota</taxon>
        <taxon>Pucciniomycotina</taxon>
        <taxon>Pucciniomycetes</taxon>
        <taxon>Pucciniales</taxon>
        <taxon>Pucciniaceae</taxon>
        <taxon>Puccinia</taxon>
    </lineage>
</organism>
<dbReference type="VEuPathDB" id="FungiDB:VP01_2237g2"/>
<keyword evidence="1" id="KW-0812">Transmembrane</keyword>
<reference evidence="2 3" key="1">
    <citation type="submission" date="2015-08" db="EMBL/GenBank/DDBJ databases">
        <title>Next Generation Sequencing and Analysis of the Genome of Puccinia sorghi L Schw, the Causal Agent of Maize Common Rust.</title>
        <authorList>
            <person name="Rochi L."/>
            <person name="Burguener G."/>
            <person name="Darino M."/>
            <person name="Turjanski A."/>
            <person name="Kreff E."/>
            <person name="Dieguez M.J."/>
            <person name="Sacco F."/>
        </authorList>
    </citation>
    <scope>NUCLEOTIDE SEQUENCE [LARGE SCALE GENOMIC DNA]</scope>
    <source>
        <strain evidence="2 3">RO10H11247</strain>
    </source>
</reference>
<accession>A0A0L6VAG6</accession>
<feature type="transmembrane region" description="Helical" evidence="1">
    <location>
        <begin position="6"/>
        <end position="27"/>
    </location>
</feature>
<evidence type="ECO:0000313" key="2">
    <source>
        <dbReference type="EMBL" id="KNZ57115.1"/>
    </source>
</evidence>
<evidence type="ECO:0000256" key="1">
    <source>
        <dbReference type="SAM" id="Phobius"/>
    </source>
</evidence>
<keyword evidence="1" id="KW-0472">Membrane</keyword>
<keyword evidence="3" id="KW-1185">Reference proteome</keyword>
<dbReference type="EMBL" id="LAVV01007100">
    <property type="protein sequence ID" value="KNZ57115.1"/>
    <property type="molecule type" value="Genomic_DNA"/>
</dbReference>